<dbReference type="SUPFAM" id="SSF53300">
    <property type="entry name" value="vWA-like"/>
    <property type="match status" value="1"/>
</dbReference>
<dbReference type="Proteomes" id="UP000247409">
    <property type="component" value="Unassembled WGS sequence"/>
</dbReference>
<name>A0A2V3J5T5_9FLOR</name>
<evidence type="ECO:0000313" key="5">
    <source>
        <dbReference type="EMBL" id="PXF49786.1"/>
    </source>
</evidence>
<dbReference type="Pfam" id="PF13519">
    <property type="entry name" value="VWA_2"/>
    <property type="match status" value="1"/>
</dbReference>
<dbReference type="GO" id="GO:0043161">
    <property type="term" value="P:proteasome-mediated ubiquitin-dependent protein catabolic process"/>
    <property type="evidence" value="ECO:0007669"/>
    <property type="project" value="TreeGrafter"/>
</dbReference>
<dbReference type="Gene3D" id="1.10.287.3990">
    <property type="match status" value="1"/>
</dbReference>
<organism evidence="5 6">
    <name type="scientific">Gracilariopsis chorda</name>
    <dbReference type="NCBI Taxonomy" id="448386"/>
    <lineage>
        <taxon>Eukaryota</taxon>
        <taxon>Rhodophyta</taxon>
        <taxon>Florideophyceae</taxon>
        <taxon>Rhodymeniophycidae</taxon>
        <taxon>Gracilariales</taxon>
        <taxon>Gracilariaceae</taxon>
        <taxon>Gracilariopsis</taxon>
    </lineage>
</organism>
<dbReference type="GO" id="GO:0008540">
    <property type="term" value="C:proteasome regulatory particle, base subcomplex"/>
    <property type="evidence" value="ECO:0007669"/>
    <property type="project" value="TreeGrafter"/>
</dbReference>
<dbReference type="AlphaFoldDB" id="A0A2V3J5T5"/>
<keyword evidence="6" id="KW-1185">Reference proteome</keyword>
<evidence type="ECO:0000256" key="3">
    <source>
        <dbReference type="SAM" id="MobiDB-lite"/>
    </source>
</evidence>
<dbReference type="PANTHER" id="PTHR10223:SF0">
    <property type="entry name" value="26S PROTEASOME NON-ATPASE REGULATORY SUBUNIT 4"/>
    <property type="match status" value="1"/>
</dbReference>
<protein>
    <submittedName>
        <fullName evidence="5">26S proteasome non-ATPase regulatory subunit 4-like</fullName>
    </submittedName>
</protein>
<dbReference type="STRING" id="448386.A0A2V3J5T5"/>
<dbReference type="InterPro" id="IPR002035">
    <property type="entry name" value="VWF_A"/>
</dbReference>
<dbReference type="SMART" id="SM00726">
    <property type="entry name" value="UIM"/>
    <property type="match status" value="2"/>
</dbReference>
<comment type="caution">
    <text evidence="5">The sequence shown here is derived from an EMBL/GenBank/DDBJ whole genome shotgun (WGS) entry which is preliminary data.</text>
</comment>
<accession>A0A2V3J5T5</accession>
<dbReference type="GO" id="GO:0005829">
    <property type="term" value="C:cytosol"/>
    <property type="evidence" value="ECO:0007669"/>
    <property type="project" value="TreeGrafter"/>
</dbReference>
<evidence type="ECO:0000256" key="2">
    <source>
        <dbReference type="ARBA" id="ARBA00022942"/>
    </source>
</evidence>
<reference evidence="5 6" key="1">
    <citation type="journal article" date="2018" name="Mol. Biol. Evol.">
        <title>Analysis of the draft genome of the red seaweed Gracilariopsis chorda provides insights into genome size evolution in Rhodophyta.</title>
        <authorList>
            <person name="Lee J."/>
            <person name="Yang E.C."/>
            <person name="Graf L."/>
            <person name="Yang J.H."/>
            <person name="Qiu H."/>
            <person name="Zel Zion U."/>
            <person name="Chan C.X."/>
            <person name="Stephens T.G."/>
            <person name="Weber A.P.M."/>
            <person name="Boo G.H."/>
            <person name="Boo S.M."/>
            <person name="Kim K.M."/>
            <person name="Shin Y."/>
            <person name="Jung M."/>
            <person name="Lee S.J."/>
            <person name="Yim H.S."/>
            <person name="Lee J.H."/>
            <person name="Bhattacharya D."/>
            <person name="Yoon H.S."/>
        </authorList>
    </citation>
    <scope>NUCLEOTIDE SEQUENCE [LARGE SCALE GENOMIC DNA]</scope>
    <source>
        <strain evidence="5 6">SKKU-2015</strain>
        <tissue evidence="5">Whole body</tissue>
    </source>
</reference>
<comment type="similarity">
    <text evidence="1">Belongs to the proteasome subunit S5A family.</text>
</comment>
<evidence type="ECO:0000256" key="1">
    <source>
        <dbReference type="ARBA" id="ARBA00005574"/>
    </source>
</evidence>
<dbReference type="GO" id="GO:0005634">
    <property type="term" value="C:nucleus"/>
    <property type="evidence" value="ECO:0007669"/>
    <property type="project" value="TreeGrafter"/>
</dbReference>
<dbReference type="InterPro" id="IPR003903">
    <property type="entry name" value="UIM_dom"/>
</dbReference>
<feature type="compositionally biased region" description="Basic and acidic residues" evidence="3">
    <location>
        <begin position="316"/>
        <end position="328"/>
    </location>
</feature>
<keyword evidence="2 5" id="KW-0647">Proteasome</keyword>
<dbReference type="SMART" id="SM00327">
    <property type="entry name" value="VWA"/>
    <property type="match status" value="1"/>
</dbReference>
<dbReference type="PANTHER" id="PTHR10223">
    <property type="entry name" value="26S PROTEASOME NON-ATPASE REGULATORY SUBUNIT 4"/>
    <property type="match status" value="1"/>
</dbReference>
<dbReference type="PROSITE" id="PS50234">
    <property type="entry name" value="VWFA"/>
    <property type="match status" value="1"/>
</dbReference>
<dbReference type="FunFam" id="3.40.50.410:FF:000005">
    <property type="entry name" value="26S proteasome non-ATPase regulatory subunit 4"/>
    <property type="match status" value="1"/>
</dbReference>
<dbReference type="InterPro" id="IPR036465">
    <property type="entry name" value="vWFA_dom_sf"/>
</dbReference>
<sequence>MGLEATIVCVDNSEYSRNGDFAPSRFAVQVDSVNMLCSAKVQSNAESCVGLLTLAGRSARILVTSTRDLGRIFTCLHDVKFDGDSNFVAGIQKAQLALKHRQNPLQRQRIVVFVSSPLSAEPDALVKLGKSLKKNNVAVDVINIGLEGDNDSKIDMFIDAVNSNENSRALHVPAGGPNLADVLMNSDIYMERESGGGGIGVAAGDGGANNFPYDANSAEDPELALALRMSMEEERARQARAAQEAAEREGGNSATATENKDSGGTSNEKYDDNDEDLYGTGETMDVDNDEDAEMLRRAIELSKATAEQEQAGSGQLDKKDDDDKKGSS</sequence>
<dbReference type="OrthoDB" id="1731724at2759"/>
<dbReference type="InterPro" id="IPR027040">
    <property type="entry name" value="PSMD4"/>
</dbReference>
<evidence type="ECO:0000313" key="6">
    <source>
        <dbReference type="Proteomes" id="UP000247409"/>
    </source>
</evidence>
<proteinExistence type="inferred from homology"/>
<dbReference type="GO" id="GO:0031593">
    <property type="term" value="F:polyubiquitin modification-dependent protein binding"/>
    <property type="evidence" value="ECO:0007669"/>
    <property type="project" value="TreeGrafter"/>
</dbReference>
<evidence type="ECO:0000259" key="4">
    <source>
        <dbReference type="PROSITE" id="PS50234"/>
    </source>
</evidence>
<gene>
    <name evidence="5" type="ORF">BWQ96_00438</name>
</gene>
<dbReference type="EMBL" id="NBIV01000002">
    <property type="protein sequence ID" value="PXF49786.1"/>
    <property type="molecule type" value="Genomic_DNA"/>
</dbReference>
<feature type="compositionally biased region" description="Polar residues" evidence="3">
    <location>
        <begin position="252"/>
        <end position="267"/>
    </location>
</feature>
<dbReference type="Gene3D" id="3.40.50.410">
    <property type="entry name" value="von Willebrand factor, type A domain"/>
    <property type="match status" value="1"/>
</dbReference>
<feature type="region of interest" description="Disordered" evidence="3">
    <location>
        <begin position="234"/>
        <end position="328"/>
    </location>
</feature>
<dbReference type="PROSITE" id="PS50330">
    <property type="entry name" value="UIM"/>
    <property type="match status" value="2"/>
</dbReference>
<feature type="domain" description="VWFA" evidence="4">
    <location>
        <begin position="5"/>
        <end position="188"/>
    </location>
</feature>